<proteinExistence type="predicted"/>
<sequence>MEYWVGRDSLNQRDIQRVIIEQHVPLRVRGALDGRILNYYDVVTSEKKNIPYFIFINCGCNEEQDWMLLQHLTLLD</sequence>
<dbReference type="AlphaFoldDB" id="A0AAD8NFK5"/>
<name>A0AAD8NFK5_TARER</name>
<dbReference type="EMBL" id="JAUHHV010000011">
    <property type="protein sequence ID" value="KAK1408079.1"/>
    <property type="molecule type" value="Genomic_DNA"/>
</dbReference>
<evidence type="ECO:0000313" key="2">
    <source>
        <dbReference type="Proteomes" id="UP001229421"/>
    </source>
</evidence>
<organism evidence="1 2">
    <name type="scientific">Tagetes erecta</name>
    <name type="common">African marigold</name>
    <dbReference type="NCBI Taxonomy" id="13708"/>
    <lineage>
        <taxon>Eukaryota</taxon>
        <taxon>Viridiplantae</taxon>
        <taxon>Streptophyta</taxon>
        <taxon>Embryophyta</taxon>
        <taxon>Tracheophyta</taxon>
        <taxon>Spermatophyta</taxon>
        <taxon>Magnoliopsida</taxon>
        <taxon>eudicotyledons</taxon>
        <taxon>Gunneridae</taxon>
        <taxon>Pentapetalae</taxon>
        <taxon>asterids</taxon>
        <taxon>campanulids</taxon>
        <taxon>Asterales</taxon>
        <taxon>Asteraceae</taxon>
        <taxon>Asteroideae</taxon>
        <taxon>Heliantheae alliance</taxon>
        <taxon>Tageteae</taxon>
        <taxon>Tagetes</taxon>
    </lineage>
</organism>
<comment type="caution">
    <text evidence="1">The sequence shown here is derived from an EMBL/GenBank/DDBJ whole genome shotgun (WGS) entry which is preliminary data.</text>
</comment>
<reference evidence="1" key="1">
    <citation type="journal article" date="2023" name="bioRxiv">
        <title>Improved chromosome-level genome assembly for marigold (Tagetes erecta).</title>
        <authorList>
            <person name="Jiang F."/>
            <person name="Yuan L."/>
            <person name="Wang S."/>
            <person name="Wang H."/>
            <person name="Xu D."/>
            <person name="Wang A."/>
            <person name="Fan W."/>
        </authorList>
    </citation>
    <scope>NUCLEOTIDE SEQUENCE</scope>
    <source>
        <strain evidence="1">WSJ</strain>
        <tissue evidence="1">Leaf</tissue>
    </source>
</reference>
<evidence type="ECO:0000313" key="1">
    <source>
        <dbReference type="EMBL" id="KAK1408079.1"/>
    </source>
</evidence>
<dbReference type="Proteomes" id="UP001229421">
    <property type="component" value="Unassembled WGS sequence"/>
</dbReference>
<keyword evidence="2" id="KW-1185">Reference proteome</keyword>
<accession>A0AAD8NFK5</accession>
<protein>
    <submittedName>
        <fullName evidence="1">Uncharacterized protein</fullName>
    </submittedName>
</protein>
<gene>
    <name evidence="1" type="ORF">QVD17_39711</name>
</gene>